<reference evidence="2 3" key="1">
    <citation type="submission" date="2014-04" db="EMBL/GenBank/DDBJ databases">
        <authorList>
            <consortium name="DOE Joint Genome Institute"/>
            <person name="Kuo A."/>
            <person name="Gay G."/>
            <person name="Dore J."/>
            <person name="Kohler A."/>
            <person name="Nagy L.G."/>
            <person name="Floudas D."/>
            <person name="Copeland A."/>
            <person name="Barry K.W."/>
            <person name="Cichocki N."/>
            <person name="Veneault-Fourrey C."/>
            <person name="LaButti K."/>
            <person name="Lindquist E.A."/>
            <person name="Lipzen A."/>
            <person name="Lundell T."/>
            <person name="Morin E."/>
            <person name="Murat C."/>
            <person name="Sun H."/>
            <person name="Tunlid A."/>
            <person name="Henrissat B."/>
            <person name="Grigoriev I.V."/>
            <person name="Hibbett D.S."/>
            <person name="Martin F."/>
            <person name="Nordberg H.P."/>
            <person name="Cantor M.N."/>
            <person name="Hua S.X."/>
        </authorList>
    </citation>
    <scope>NUCLEOTIDE SEQUENCE [LARGE SCALE GENOMIC DNA]</scope>
    <source>
        <strain evidence="3">h7</strain>
    </source>
</reference>
<gene>
    <name evidence="2" type="ORF">M413DRAFT_21945</name>
</gene>
<protein>
    <submittedName>
        <fullName evidence="2">Uncharacterized protein</fullName>
    </submittedName>
</protein>
<evidence type="ECO:0000256" key="1">
    <source>
        <dbReference type="SAM" id="SignalP"/>
    </source>
</evidence>
<evidence type="ECO:0000313" key="3">
    <source>
        <dbReference type="Proteomes" id="UP000053424"/>
    </source>
</evidence>
<feature type="chain" id="PRO_5002171980" evidence="1">
    <location>
        <begin position="20"/>
        <end position="421"/>
    </location>
</feature>
<dbReference type="STRING" id="686832.A0A0C2Z9I7"/>
<dbReference type="OrthoDB" id="5803672at2759"/>
<evidence type="ECO:0000313" key="2">
    <source>
        <dbReference type="EMBL" id="KIM49807.1"/>
    </source>
</evidence>
<name>A0A0C2Z9I7_HEBCY</name>
<feature type="signal peptide" evidence="1">
    <location>
        <begin position="1"/>
        <end position="19"/>
    </location>
</feature>
<dbReference type="Proteomes" id="UP000053424">
    <property type="component" value="Unassembled WGS sequence"/>
</dbReference>
<organism evidence="2 3">
    <name type="scientific">Hebeloma cylindrosporum</name>
    <dbReference type="NCBI Taxonomy" id="76867"/>
    <lineage>
        <taxon>Eukaryota</taxon>
        <taxon>Fungi</taxon>
        <taxon>Dikarya</taxon>
        <taxon>Basidiomycota</taxon>
        <taxon>Agaricomycotina</taxon>
        <taxon>Agaricomycetes</taxon>
        <taxon>Agaricomycetidae</taxon>
        <taxon>Agaricales</taxon>
        <taxon>Agaricineae</taxon>
        <taxon>Hymenogastraceae</taxon>
        <taxon>Hebeloma</taxon>
    </lineage>
</organism>
<reference evidence="3" key="2">
    <citation type="submission" date="2015-01" db="EMBL/GenBank/DDBJ databases">
        <title>Evolutionary Origins and Diversification of the Mycorrhizal Mutualists.</title>
        <authorList>
            <consortium name="DOE Joint Genome Institute"/>
            <consortium name="Mycorrhizal Genomics Consortium"/>
            <person name="Kohler A."/>
            <person name="Kuo A."/>
            <person name="Nagy L.G."/>
            <person name="Floudas D."/>
            <person name="Copeland A."/>
            <person name="Barry K.W."/>
            <person name="Cichocki N."/>
            <person name="Veneault-Fourrey C."/>
            <person name="LaButti K."/>
            <person name="Lindquist E.A."/>
            <person name="Lipzen A."/>
            <person name="Lundell T."/>
            <person name="Morin E."/>
            <person name="Murat C."/>
            <person name="Riley R."/>
            <person name="Ohm R."/>
            <person name="Sun H."/>
            <person name="Tunlid A."/>
            <person name="Henrissat B."/>
            <person name="Grigoriev I.V."/>
            <person name="Hibbett D.S."/>
            <person name="Martin F."/>
        </authorList>
    </citation>
    <scope>NUCLEOTIDE SEQUENCE [LARGE SCALE GENOMIC DNA]</scope>
    <source>
        <strain evidence="3">h7</strain>
    </source>
</reference>
<dbReference type="EMBL" id="KN831768">
    <property type="protein sequence ID" value="KIM49807.1"/>
    <property type="molecule type" value="Genomic_DNA"/>
</dbReference>
<sequence>MHPQKLLLSLLLWLPLVIAGIRVLADTDNSTQAPLAGGPPFPPGPFPPTIFLPVPCLDRTPRYATLEELVQCLDDYTIPERALFVWTPSGTKYANAQPRDPGVVGGEEWAWRTAILHLTQGWTCAISIIPAVIQPFYRVDIFPDATGRSFCVLSEKKYESPRHHFRKGWGTMVVPFADAEVSRDIHFSAPHPGVGPASDEGTPRYAAAAFKNTGAKSLLVAGRHRDAYPYNDREHACVEGVEHYSRTDSAHAIDQPFFIAQQEIKSWQDGKGCDITKCAYIQIHRKFSCPDVDAYLSAGLGFTPVSVDWYNDNDSPAKSIRDEMTPLFTPKKIRIPSDVPCAGLTATDNVFGRLLNGRTVAEVCTMHATTDTVTGRFVHIEQTTDMLSASNYVNFAKAVKIAIDTSCRPRKRKDSSTLLCV</sequence>
<keyword evidence="1" id="KW-0732">Signal</keyword>
<accession>A0A0C2Z9I7</accession>
<keyword evidence="3" id="KW-1185">Reference proteome</keyword>
<dbReference type="AlphaFoldDB" id="A0A0C2Z9I7"/>
<dbReference type="HOGENOM" id="CLU_063926_0_0_1"/>
<proteinExistence type="predicted"/>